<dbReference type="PANTHER" id="PTHR24559:SF427">
    <property type="entry name" value="RNA-DIRECTED DNA POLYMERASE"/>
    <property type="match status" value="1"/>
</dbReference>
<feature type="domain" description="Reverse transcriptase" evidence="3">
    <location>
        <begin position="813"/>
        <end position="919"/>
    </location>
</feature>
<name>A0A6L2LZZ7_TANCI</name>
<feature type="region of interest" description="Disordered" evidence="1">
    <location>
        <begin position="631"/>
        <end position="657"/>
    </location>
</feature>
<evidence type="ECO:0000259" key="5">
    <source>
        <dbReference type="Pfam" id="PF17921"/>
    </source>
</evidence>
<dbReference type="PANTHER" id="PTHR24559">
    <property type="entry name" value="TRANSPOSON TY3-I GAG-POL POLYPROTEIN"/>
    <property type="match status" value="1"/>
</dbReference>
<feature type="non-terminal residue" evidence="7">
    <location>
        <position position="1"/>
    </location>
</feature>
<dbReference type="Gene3D" id="3.30.70.270">
    <property type="match status" value="1"/>
</dbReference>
<dbReference type="InterPro" id="IPR041588">
    <property type="entry name" value="Integrase_H2C2"/>
</dbReference>
<dbReference type="SUPFAM" id="SSF56672">
    <property type="entry name" value="DNA/RNA polymerases"/>
    <property type="match status" value="1"/>
</dbReference>
<dbReference type="Gene3D" id="2.40.70.10">
    <property type="entry name" value="Acid Proteases"/>
    <property type="match status" value="1"/>
</dbReference>
<evidence type="ECO:0008006" key="8">
    <source>
        <dbReference type="Google" id="ProtNLM"/>
    </source>
</evidence>
<dbReference type="Pfam" id="PF08284">
    <property type="entry name" value="RVP_2"/>
    <property type="match status" value="1"/>
</dbReference>
<dbReference type="InterPro" id="IPR053134">
    <property type="entry name" value="RNA-dir_DNA_polymerase"/>
</dbReference>
<keyword evidence="2" id="KW-0812">Transmembrane</keyword>
<comment type="caution">
    <text evidence="7">The sequence shown here is derived from an EMBL/GenBank/DDBJ whole genome shotgun (WGS) entry which is preliminary data.</text>
</comment>
<gene>
    <name evidence="7" type="ORF">Tci_038505</name>
</gene>
<feature type="compositionally biased region" description="Polar residues" evidence="1">
    <location>
        <begin position="641"/>
        <end position="650"/>
    </location>
</feature>
<evidence type="ECO:0000256" key="2">
    <source>
        <dbReference type="SAM" id="Phobius"/>
    </source>
</evidence>
<proteinExistence type="predicted"/>
<feature type="compositionally biased region" description="Basic and acidic residues" evidence="1">
    <location>
        <begin position="369"/>
        <end position="380"/>
    </location>
</feature>
<evidence type="ECO:0000259" key="4">
    <source>
        <dbReference type="Pfam" id="PF17919"/>
    </source>
</evidence>
<feature type="compositionally biased region" description="Basic and acidic residues" evidence="1">
    <location>
        <begin position="336"/>
        <end position="349"/>
    </location>
</feature>
<dbReference type="Pfam" id="PF17919">
    <property type="entry name" value="RT_RNaseH_2"/>
    <property type="match status" value="1"/>
</dbReference>
<dbReference type="CDD" id="cd01647">
    <property type="entry name" value="RT_LTR"/>
    <property type="match status" value="1"/>
</dbReference>
<feature type="transmembrane region" description="Helical" evidence="2">
    <location>
        <begin position="161"/>
        <end position="179"/>
    </location>
</feature>
<dbReference type="InterPro" id="IPR043502">
    <property type="entry name" value="DNA/RNA_pol_sf"/>
</dbReference>
<feature type="compositionally biased region" description="Polar residues" evidence="1">
    <location>
        <begin position="294"/>
        <end position="303"/>
    </location>
</feature>
<dbReference type="Gene3D" id="3.10.10.10">
    <property type="entry name" value="HIV Type 1 Reverse Transcriptase, subunit A, domain 1"/>
    <property type="match status" value="1"/>
</dbReference>
<feature type="compositionally biased region" description="Basic and acidic residues" evidence="1">
    <location>
        <begin position="1195"/>
        <end position="1223"/>
    </location>
</feature>
<evidence type="ECO:0000256" key="1">
    <source>
        <dbReference type="SAM" id="MobiDB-lite"/>
    </source>
</evidence>
<keyword evidence="2" id="KW-0472">Membrane</keyword>
<feature type="region of interest" description="Disordered" evidence="1">
    <location>
        <begin position="257"/>
        <end position="417"/>
    </location>
</feature>
<feature type="domain" description="Tf2-1-like SH3-like" evidence="6">
    <location>
        <begin position="1132"/>
        <end position="1163"/>
    </location>
</feature>
<evidence type="ECO:0000313" key="7">
    <source>
        <dbReference type="EMBL" id="GEU66527.1"/>
    </source>
</evidence>
<dbReference type="InterPro" id="IPR021109">
    <property type="entry name" value="Peptidase_aspartic_dom_sf"/>
</dbReference>
<sequence length="1346" mass="154239">LGVESYQQKVNLTAPTITFPGIEKFNVFSVISEPVHRIIYKNNKKEKRVMRHQKVHKFYDASLKRVLEGLKSYNNDVKHRYVSQTLRNEYAKYLKLFEEEIQERLKHHNQMRCWEIYVNGRPLGSRRERPDNQPLTEAVKAELIKLGLAENLVNKTSMLKTWFSTIWMLLMTFFIQIIYNDLVTMLLKTPRKKYVGYPRFISCVLERLSNTNYAQDTTLGSTSLILSKHNFNRNSSEVQPIELTEYMLSVVNHQASVSPTPSLEKVGKKNKTRTVTKPIPKSQGPEASRVPLKSVSSGQCTDPQDTEGNKKPNVKGFPSSSPKDGTRKSKLLPKRTTTDPKDSKGHIESSDTGLHFISDKGIHSSNPLHEGKPTDAKEPEGNIQPASVGSPATHPFKGISKSHPLPKGTFTNPKDSGINIQLTNMGIPFITGSDQSGADTKCNNLSFRNFAVNVVLVLVRRNRYFASHLEIVIIMMKVFPPDHVDDLPKEEEPQKEEEDMELDIGEEENEPELTFSYEEADPLNPLPPASDSESEDVVEVEDMVEPEDETVPNSIHEVEGKKVKFVAAILQGPALTWWNTKVATIGLEAVNQIPWTEMKQMMSVEFCLAEEVQRMEHELWNLKLQASKEKEMEGNNRKWENFQSGNSNRGNYKDNSRYQLNNQKQINVRDMTTALSKGNVHTGPLPLCNRCFIHHIGPCTIQCHNYRKVGHKSMYCKEKNVATGSNARPIWTCYDYGEQRNTRNHCPKKNKPQSGKASVNHLFEIDLMPIELGKFDVIIGMDWLAEHDAVIVYGKKVVHIPCGDKTLIVEGDKGYHQLHNKEEDILITTFRTQYGHFKFQVMLFGLTNAPDVFMDLMNRLCKPYLDKFMIVFIDDILIYFKNKEEHREHLKIILKLLKKEQLYAKFSKCEFWLDSIQFLDHVIDNKGVHVDTAKIEVIKNWAAPTTSMGVRQFLELDGYYQSAPILALPEGTKDYVVYCDTPLKGFGAVLMQREKVIAYASRQLKKELNMRQQRWIELLSDYDCEIRYHPRKANVVADALSRKERIKPLSVRALVMTAHNNLPKQILDTQNEAMKRINVRAEKLGRDLIMHESHKSKYSIHSGSDKMYQDLKQLYWWLNIKADIATYTIQDLSKSSPVAYTLELPKELKGIHSMFHVSNLKKCLVDENLMIPLNEIQLDNKLHFIEEPVEIVDREVTNGDDNDRVEVLDHPKSSNANQHKDIDQSPNASDSESSSCSKTFKPFDNYIPITKMVLTRSLQGFLKVLYAQVAEDKWEKHEEPTASYANLIMEITSFHDATYKANENTNIALGTMREFLPSSKHKKLKKSTGSSLTSRKFKMLSRRILH</sequence>
<organism evidence="7">
    <name type="scientific">Tanacetum cinerariifolium</name>
    <name type="common">Dalmatian daisy</name>
    <name type="synonym">Chrysanthemum cinerariifolium</name>
    <dbReference type="NCBI Taxonomy" id="118510"/>
    <lineage>
        <taxon>Eukaryota</taxon>
        <taxon>Viridiplantae</taxon>
        <taxon>Streptophyta</taxon>
        <taxon>Embryophyta</taxon>
        <taxon>Tracheophyta</taxon>
        <taxon>Spermatophyta</taxon>
        <taxon>Magnoliopsida</taxon>
        <taxon>eudicotyledons</taxon>
        <taxon>Gunneridae</taxon>
        <taxon>Pentapetalae</taxon>
        <taxon>asterids</taxon>
        <taxon>campanulids</taxon>
        <taxon>Asterales</taxon>
        <taxon>Asteraceae</taxon>
        <taxon>Asteroideae</taxon>
        <taxon>Anthemideae</taxon>
        <taxon>Anthemidinae</taxon>
        <taxon>Tanacetum</taxon>
    </lineage>
</organism>
<feature type="compositionally biased region" description="Basic and acidic residues" evidence="1">
    <location>
        <begin position="631"/>
        <end position="640"/>
    </location>
</feature>
<dbReference type="InterPro" id="IPR000477">
    <property type="entry name" value="RT_dom"/>
</dbReference>
<dbReference type="Pfam" id="PF00078">
    <property type="entry name" value="RVT_1"/>
    <property type="match status" value="1"/>
</dbReference>
<feature type="domain" description="Reverse transcriptase/retrotransposon-derived protein RNase H-like" evidence="4">
    <location>
        <begin position="952"/>
        <end position="1020"/>
    </location>
</feature>
<dbReference type="EMBL" id="BKCJ010005399">
    <property type="protein sequence ID" value="GEU66527.1"/>
    <property type="molecule type" value="Genomic_DNA"/>
</dbReference>
<dbReference type="InterPro" id="IPR043128">
    <property type="entry name" value="Rev_trsase/Diguanyl_cyclase"/>
</dbReference>
<feature type="domain" description="Integrase zinc-binding" evidence="5">
    <location>
        <begin position="1086"/>
        <end position="1128"/>
    </location>
</feature>
<evidence type="ECO:0000259" key="3">
    <source>
        <dbReference type="Pfam" id="PF00078"/>
    </source>
</evidence>
<dbReference type="InterPro" id="IPR041577">
    <property type="entry name" value="RT_RNaseH_2"/>
</dbReference>
<evidence type="ECO:0000259" key="6">
    <source>
        <dbReference type="Pfam" id="PF24626"/>
    </source>
</evidence>
<feature type="region of interest" description="Disordered" evidence="1">
    <location>
        <begin position="1195"/>
        <end position="1237"/>
    </location>
</feature>
<dbReference type="InterPro" id="IPR056924">
    <property type="entry name" value="SH3_Tf2-1"/>
</dbReference>
<reference evidence="7" key="1">
    <citation type="journal article" date="2019" name="Sci. Rep.">
        <title>Draft genome of Tanacetum cinerariifolium, the natural source of mosquito coil.</title>
        <authorList>
            <person name="Yamashiro T."/>
            <person name="Shiraishi A."/>
            <person name="Satake H."/>
            <person name="Nakayama K."/>
        </authorList>
    </citation>
    <scope>NUCLEOTIDE SEQUENCE</scope>
</reference>
<dbReference type="Pfam" id="PF24626">
    <property type="entry name" value="SH3_Tf2-1"/>
    <property type="match status" value="1"/>
</dbReference>
<keyword evidence="2" id="KW-1133">Transmembrane helix</keyword>
<dbReference type="Gene3D" id="1.10.340.70">
    <property type="match status" value="1"/>
</dbReference>
<dbReference type="Pfam" id="PF17921">
    <property type="entry name" value="Integrase_H2C2"/>
    <property type="match status" value="1"/>
</dbReference>
<feature type="compositionally biased region" description="Polar residues" evidence="1">
    <location>
        <begin position="1224"/>
        <end position="1237"/>
    </location>
</feature>
<protein>
    <recommendedName>
        <fullName evidence="8">Reverse transcriptase domain-containing protein</fullName>
    </recommendedName>
</protein>
<accession>A0A6L2LZZ7</accession>